<proteinExistence type="predicted"/>
<name>A0AAD7DN95_MYCRO</name>
<reference evidence="1" key="1">
    <citation type="submission" date="2023-03" db="EMBL/GenBank/DDBJ databases">
        <title>Massive genome expansion in bonnet fungi (Mycena s.s.) driven by repeated elements and novel gene families across ecological guilds.</title>
        <authorList>
            <consortium name="Lawrence Berkeley National Laboratory"/>
            <person name="Harder C.B."/>
            <person name="Miyauchi S."/>
            <person name="Viragh M."/>
            <person name="Kuo A."/>
            <person name="Thoen E."/>
            <person name="Andreopoulos B."/>
            <person name="Lu D."/>
            <person name="Skrede I."/>
            <person name="Drula E."/>
            <person name="Henrissat B."/>
            <person name="Morin E."/>
            <person name="Kohler A."/>
            <person name="Barry K."/>
            <person name="LaButti K."/>
            <person name="Morin E."/>
            <person name="Salamov A."/>
            <person name="Lipzen A."/>
            <person name="Mereny Z."/>
            <person name="Hegedus B."/>
            <person name="Baldrian P."/>
            <person name="Stursova M."/>
            <person name="Weitz H."/>
            <person name="Taylor A."/>
            <person name="Grigoriev I.V."/>
            <person name="Nagy L.G."/>
            <person name="Martin F."/>
            <person name="Kauserud H."/>
        </authorList>
    </citation>
    <scope>NUCLEOTIDE SEQUENCE</scope>
    <source>
        <strain evidence="1">CBHHK067</strain>
    </source>
</reference>
<dbReference type="EMBL" id="JARKIE010000038">
    <property type="protein sequence ID" value="KAJ7695375.1"/>
    <property type="molecule type" value="Genomic_DNA"/>
</dbReference>
<sequence>MSFQFWRRNHGFSTSQNERITKLCTEVRFHKDMTWMDTETGDAFEKALHELWQKAAHMGFAVGENARWDREQEVAKKLEEERVWGFDVGWKLCSEQQQLRTSQVSFIPSSHPFPRSLSITAIQTDNITVTPVIPTAATAAAMPAPAPAPAPMPAPLDWAEDAATLPIFPLHSAPLPSTPHDFSVLCISSPQSTPSLYSRSPPSIPFPTPTLFLPSDKPAAKFPLNWDQDPHLRDLGQVLTALGWVRL</sequence>
<evidence type="ECO:0000313" key="2">
    <source>
        <dbReference type="Proteomes" id="UP001221757"/>
    </source>
</evidence>
<evidence type="ECO:0000313" key="1">
    <source>
        <dbReference type="EMBL" id="KAJ7695375.1"/>
    </source>
</evidence>
<protein>
    <submittedName>
        <fullName evidence="1">Uncharacterized protein</fullName>
    </submittedName>
</protein>
<accession>A0AAD7DN95</accession>
<dbReference type="Proteomes" id="UP001221757">
    <property type="component" value="Unassembled WGS sequence"/>
</dbReference>
<keyword evidence="2" id="KW-1185">Reference proteome</keyword>
<gene>
    <name evidence="1" type="ORF">B0H17DRAFT_1055717</name>
</gene>
<comment type="caution">
    <text evidence="1">The sequence shown here is derived from an EMBL/GenBank/DDBJ whole genome shotgun (WGS) entry which is preliminary data.</text>
</comment>
<dbReference type="AlphaFoldDB" id="A0AAD7DN95"/>
<organism evidence="1 2">
    <name type="scientific">Mycena rosella</name>
    <name type="common">Pink bonnet</name>
    <name type="synonym">Agaricus rosellus</name>
    <dbReference type="NCBI Taxonomy" id="1033263"/>
    <lineage>
        <taxon>Eukaryota</taxon>
        <taxon>Fungi</taxon>
        <taxon>Dikarya</taxon>
        <taxon>Basidiomycota</taxon>
        <taxon>Agaricomycotina</taxon>
        <taxon>Agaricomycetes</taxon>
        <taxon>Agaricomycetidae</taxon>
        <taxon>Agaricales</taxon>
        <taxon>Marasmiineae</taxon>
        <taxon>Mycenaceae</taxon>
        <taxon>Mycena</taxon>
    </lineage>
</organism>